<feature type="compositionally biased region" description="Polar residues" evidence="2">
    <location>
        <begin position="27"/>
        <end position="44"/>
    </location>
</feature>
<name>A0A540NBL3_MALBA</name>
<evidence type="ECO:0000256" key="2">
    <source>
        <dbReference type="SAM" id="MobiDB-lite"/>
    </source>
</evidence>
<evidence type="ECO:0000259" key="3">
    <source>
        <dbReference type="PROSITE" id="PS50158"/>
    </source>
</evidence>
<feature type="compositionally biased region" description="Gly residues" evidence="2">
    <location>
        <begin position="101"/>
        <end position="111"/>
    </location>
</feature>
<dbReference type="SMART" id="SM00343">
    <property type="entry name" value="ZnF_C2HC"/>
    <property type="match status" value="1"/>
</dbReference>
<reference evidence="4 5" key="1">
    <citation type="journal article" date="2019" name="G3 (Bethesda)">
        <title>Sequencing of a Wild Apple (Malus baccata) Genome Unravels the Differences Between Cultivated and Wild Apple Species Regarding Disease Resistance and Cold Tolerance.</title>
        <authorList>
            <person name="Chen X."/>
        </authorList>
    </citation>
    <scope>NUCLEOTIDE SEQUENCE [LARGE SCALE GENOMIC DNA]</scope>
    <source>
        <strain evidence="5">cv. Shandingzi</strain>
        <tissue evidence="4">Leaves</tissue>
    </source>
</reference>
<keyword evidence="1" id="KW-0479">Metal-binding</keyword>
<feature type="domain" description="CCHC-type" evidence="3">
    <location>
        <begin position="6"/>
        <end position="21"/>
    </location>
</feature>
<dbReference type="SUPFAM" id="SSF57756">
    <property type="entry name" value="Retrovirus zinc finger-like domains"/>
    <property type="match status" value="1"/>
</dbReference>
<gene>
    <name evidence="4" type="ORF">C1H46_005910</name>
</gene>
<protein>
    <recommendedName>
        <fullName evidence="3">CCHC-type domain-containing protein</fullName>
    </recommendedName>
</protein>
<feature type="compositionally biased region" description="Low complexity" evidence="2">
    <location>
        <begin position="46"/>
        <end position="67"/>
    </location>
</feature>
<dbReference type="EMBL" id="VIEB01000071">
    <property type="protein sequence ID" value="TQE08435.1"/>
    <property type="molecule type" value="Genomic_DNA"/>
</dbReference>
<dbReference type="InterPro" id="IPR001878">
    <property type="entry name" value="Znf_CCHC"/>
</dbReference>
<feature type="region of interest" description="Disordered" evidence="2">
    <location>
        <begin position="17"/>
        <end position="111"/>
    </location>
</feature>
<dbReference type="GO" id="GO:0003676">
    <property type="term" value="F:nucleic acid binding"/>
    <property type="evidence" value="ECO:0007669"/>
    <property type="project" value="InterPro"/>
</dbReference>
<feature type="compositionally biased region" description="Gly residues" evidence="2">
    <location>
        <begin position="68"/>
        <end position="78"/>
    </location>
</feature>
<dbReference type="PROSITE" id="PS50158">
    <property type="entry name" value="ZF_CCHC"/>
    <property type="match status" value="1"/>
</dbReference>
<evidence type="ECO:0000313" key="4">
    <source>
        <dbReference type="EMBL" id="TQE08435.1"/>
    </source>
</evidence>
<dbReference type="InterPro" id="IPR036875">
    <property type="entry name" value="Znf_CCHC_sf"/>
</dbReference>
<proteinExistence type="predicted"/>
<dbReference type="Proteomes" id="UP000315295">
    <property type="component" value="Unassembled WGS sequence"/>
</dbReference>
<dbReference type="Gene3D" id="4.10.60.10">
    <property type="entry name" value="Zinc finger, CCHC-type"/>
    <property type="match status" value="1"/>
</dbReference>
<evidence type="ECO:0000256" key="1">
    <source>
        <dbReference type="PROSITE-ProRule" id="PRU00047"/>
    </source>
</evidence>
<sequence>MATVVCHRCGGTGHFVRDCPSAPPGNFPSSSNYSGYQPVQNVGARQSYDGSGSSSQSYGSSTNQNFGGNRGPQFGGRGSQSFRGNDSRSTQFSTQHQAGTSFGGSSQGGRA</sequence>
<organism evidence="4 5">
    <name type="scientific">Malus baccata</name>
    <name type="common">Siberian crab apple</name>
    <name type="synonym">Pyrus baccata</name>
    <dbReference type="NCBI Taxonomy" id="106549"/>
    <lineage>
        <taxon>Eukaryota</taxon>
        <taxon>Viridiplantae</taxon>
        <taxon>Streptophyta</taxon>
        <taxon>Embryophyta</taxon>
        <taxon>Tracheophyta</taxon>
        <taxon>Spermatophyta</taxon>
        <taxon>Magnoliopsida</taxon>
        <taxon>eudicotyledons</taxon>
        <taxon>Gunneridae</taxon>
        <taxon>Pentapetalae</taxon>
        <taxon>rosids</taxon>
        <taxon>fabids</taxon>
        <taxon>Rosales</taxon>
        <taxon>Rosaceae</taxon>
        <taxon>Amygdaloideae</taxon>
        <taxon>Maleae</taxon>
        <taxon>Malus</taxon>
    </lineage>
</organism>
<dbReference type="GO" id="GO:0008270">
    <property type="term" value="F:zinc ion binding"/>
    <property type="evidence" value="ECO:0007669"/>
    <property type="project" value="UniProtKB-KW"/>
</dbReference>
<accession>A0A540NBL3</accession>
<comment type="caution">
    <text evidence="4">The sequence shown here is derived from an EMBL/GenBank/DDBJ whole genome shotgun (WGS) entry which is preliminary data.</text>
</comment>
<feature type="compositionally biased region" description="Polar residues" evidence="2">
    <location>
        <begin position="79"/>
        <end position="100"/>
    </location>
</feature>
<dbReference type="Pfam" id="PF00098">
    <property type="entry name" value="zf-CCHC"/>
    <property type="match status" value="1"/>
</dbReference>
<keyword evidence="1" id="KW-0863">Zinc-finger</keyword>
<dbReference type="AlphaFoldDB" id="A0A540NBL3"/>
<keyword evidence="1" id="KW-0862">Zinc</keyword>
<evidence type="ECO:0000313" key="5">
    <source>
        <dbReference type="Proteomes" id="UP000315295"/>
    </source>
</evidence>
<keyword evidence="5" id="KW-1185">Reference proteome</keyword>